<dbReference type="NCBIfam" id="TIGR01554">
    <property type="entry name" value="major_cap_HK97"/>
    <property type="match status" value="1"/>
</dbReference>
<evidence type="ECO:0000256" key="1">
    <source>
        <dbReference type="ARBA" id="ARBA00004328"/>
    </source>
</evidence>
<dbReference type="SUPFAM" id="SSF56563">
    <property type="entry name" value="Major capsid protein gp5"/>
    <property type="match status" value="1"/>
</dbReference>
<protein>
    <submittedName>
        <fullName evidence="3">Major capsid protein</fullName>
    </submittedName>
</protein>
<dbReference type="Gene3D" id="3.30.2320.10">
    <property type="entry name" value="hypothetical protein PF0899 domain"/>
    <property type="match status" value="1"/>
</dbReference>
<evidence type="ECO:0000259" key="2">
    <source>
        <dbReference type="Pfam" id="PF05065"/>
    </source>
</evidence>
<reference evidence="3 4" key="1">
    <citation type="journal article" date="2008" name="BMC Genomics">
        <title>The missing link: Bordetella petrii is endowed with both the metabolic versatility of environmental bacteria and virulence traits of pathogenic Bordetellae.</title>
        <authorList>
            <person name="Gross R."/>
            <person name="Guzman C.A."/>
            <person name="Sebaihia M."/>
            <person name="Martins Dos Santos V.A."/>
            <person name="Pieper D.H."/>
            <person name="Koebnik R."/>
            <person name="Lechner M."/>
            <person name="Bartels D."/>
            <person name="Buhrmester J."/>
            <person name="Choudhuri J.V."/>
            <person name="Ebensen T."/>
            <person name="Gaigalat L."/>
            <person name="Herrmann S."/>
            <person name="Khachane A.N."/>
            <person name="Larisch C."/>
            <person name="Link S."/>
            <person name="Linke B."/>
            <person name="Meyer F."/>
            <person name="Mormann S."/>
            <person name="Nakunst D."/>
            <person name="Rueckert C."/>
            <person name="Schneiker-Bekel S."/>
            <person name="Schulze K."/>
            <person name="Vorhoelter F.J."/>
            <person name="Yevsa T."/>
            <person name="Engle J.T."/>
            <person name="Goldman W.E."/>
            <person name="Puehler A."/>
            <person name="Goebel U.B."/>
            <person name="Goesmann A."/>
            <person name="Bloecker H."/>
            <person name="Kaiser O."/>
            <person name="Martinez-Arias R."/>
        </authorList>
    </citation>
    <scope>NUCLEOTIDE SEQUENCE [LARGE SCALE GENOMIC DNA]</scope>
    <source>
        <strain evidence="4">ATCC BAA-461 / DSM 12804 / CCUG 43448 / CIP 107267 / Se-1111R</strain>
    </source>
</reference>
<comment type="subcellular location">
    <subcellularLocation>
        <location evidence="1">Virion</location>
    </subcellularLocation>
</comment>
<dbReference type="Proteomes" id="UP000001225">
    <property type="component" value="Chromosome"/>
</dbReference>
<evidence type="ECO:0000313" key="4">
    <source>
        <dbReference type="Proteomes" id="UP000001225"/>
    </source>
</evidence>
<accession>A9I4A7</accession>
<feature type="domain" description="Phage capsid-like C-terminal" evidence="2">
    <location>
        <begin position="6"/>
        <end position="187"/>
    </location>
</feature>
<dbReference type="AlphaFoldDB" id="A9I4A7"/>
<evidence type="ECO:0000313" key="3">
    <source>
        <dbReference type="EMBL" id="CAP40970.1"/>
    </source>
</evidence>
<dbReference type="InterPro" id="IPR054612">
    <property type="entry name" value="Phage_capsid-like_C"/>
</dbReference>
<gene>
    <name evidence="3" type="ordered locus">Bpet0638</name>
</gene>
<dbReference type="KEGG" id="bpt:Bpet0638"/>
<name>A9I4A7_BORPD</name>
<dbReference type="InterPro" id="IPR024455">
    <property type="entry name" value="Phage_capsid"/>
</dbReference>
<dbReference type="eggNOG" id="COG4653">
    <property type="taxonomic scope" value="Bacteria"/>
</dbReference>
<dbReference type="STRING" id="94624.Bpet0638"/>
<organism evidence="3 4">
    <name type="scientific">Bordetella petrii (strain ATCC BAA-461 / DSM 12804 / CCUG 43448 / CIP 107267 / Se-1111R)</name>
    <dbReference type="NCBI Taxonomy" id="340100"/>
    <lineage>
        <taxon>Bacteria</taxon>
        <taxon>Pseudomonadati</taxon>
        <taxon>Pseudomonadota</taxon>
        <taxon>Betaproteobacteria</taxon>
        <taxon>Burkholderiales</taxon>
        <taxon>Alcaligenaceae</taxon>
        <taxon>Bordetella</taxon>
    </lineage>
</organism>
<dbReference type="Pfam" id="PF05065">
    <property type="entry name" value="Phage_capsid"/>
    <property type="match status" value="1"/>
</dbReference>
<dbReference type="EMBL" id="AM902716">
    <property type="protein sequence ID" value="CAP40970.1"/>
    <property type="molecule type" value="Genomic_DNA"/>
</dbReference>
<sequence>MPGKLRRVLDDAPALTQQVSPLLRYGVLAKASAEIIAGATVGKIQGLATQATQHQVPGTMALADAIGNAATALDVEGWNADTVIIHPNDLFAIRSERTTDEGYVASGWVGGNKQTIWGLRAMSDPSVTEGEPLVLDSSQVAILDRMDARVEFGRSGDDMINNLVTALAEGRLGLAVFSPSAVKIISFGSE</sequence>
<keyword evidence="4" id="KW-1185">Reference proteome</keyword>
<proteinExistence type="predicted"/>